<name>A0AAU9G035_DROMD</name>
<dbReference type="Proteomes" id="UP001500889">
    <property type="component" value="Chromosome A"/>
</dbReference>
<dbReference type="Pfam" id="PF07491">
    <property type="entry name" value="PPI_Ypi1"/>
    <property type="match status" value="1"/>
</dbReference>
<feature type="region of interest" description="Disordered" evidence="3">
    <location>
        <begin position="188"/>
        <end position="262"/>
    </location>
</feature>
<dbReference type="GO" id="GO:0004865">
    <property type="term" value="F:protein serine/threonine phosphatase inhibitor activity"/>
    <property type="evidence" value="ECO:0007669"/>
    <property type="project" value="InterPro"/>
</dbReference>
<accession>A0AAU9G035</accession>
<evidence type="ECO:0000256" key="3">
    <source>
        <dbReference type="SAM" id="MobiDB-lite"/>
    </source>
</evidence>
<dbReference type="InterPro" id="IPR011107">
    <property type="entry name" value="PPI_Ypi1"/>
</dbReference>
<evidence type="ECO:0000256" key="2">
    <source>
        <dbReference type="ARBA" id="ARBA00031039"/>
    </source>
</evidence>
<evidence type="ECO:0000256" key="1">
    <source>
        <dbReference type="ARBA" id="ARBA00021994"/>
    </source>
</evidence>
<feature type="region of interest" description="Disordered" evidence="3">
    <location>
        <begin position="1"/>
        <end position="21"/>
    </location>
</feature>
<reference evidence="4 5" key="1">
    <citation type="submission" date="2024-02" db="EMBL/GenBank/DDBJ databases">
        <title>A chromosome-level genome assembly of Drosophila madeirensis, a fruit fly species endemic to Madeira island.</title>
        <authorList>
            <person name="Tomihara K."/>
            <person name="Llopart A."/>
            <person name="Yamamoto D."/>
        </authorList>
    </citation>
    <scope>NUCLEOTIDE SEQUENCE [LARGE SCALE GENOMIC DNA]</scope>
    <source>
        <strain evidence="4 5">RF1</strain>
    </source>
</reference>
<dbReference type="PANTHER" id="PTHR20835">
    <property type="entry name" value="E3 UBIQUITIN-PROTEIN LIGASE PPP1R11-RELATED"/>
    <property type="match status" value="1"/>
</dbReference>
<organism evidence="4 5">
    <name type="scientific">Drosophila madeirensis</name>
    <name type="common">Fruit fly</name>
    <dbReference type="NCBI Taxonomy" id="30013"/>
    <lineage>
        <taxon>Eukaryota</taxon>
        <taxon>Metazoa</taxon>
        <taxon>Ecdysozoa</taxon>
        <taxon>Arthropoda</taxon>
        <taxon>Hexapoda</taxon>
        <taxon>Insecta</taxon>
        <taxon>Pterygota</taxon>
        <taxon>Neoptera</taxon>
        <taxon>Endopterygota</taxon>
        <taxon>Diptera</taxon>
        <taxon>Brachycera</taxon>
        <taxon>Muscomorpha</taxon>
        <taxon>Ephydroidea</taxon>
        <taxon>Drosophilidae</taxon>
        <taxon>Drosophila</taxon>
        <taxon>Sophophora</taxon>
    </lineage>
</organism>
<dbReference type="EMBL" id="AP029266">
    <property type="protein sequence ID" value="BFG01384.1"/>
    <property type="molecule type" value="Genomic_DNA"/>
</dbReference>
<proteinExistence type="predicted"/>
<dbReference type="GO" id="GO:0005634">
    <property type="term" value="C:nucleus"/>
    <property type="evidence" value="ECO:0007669"/>
    <property type="project" value="TreeGrafter"/>
</dbReference>
<evidence type="ECO:0000313" key="4">
    <source>
        <dbReference type="EMBL" id="BFG01384.1"/>
    </source>
</evidence>
<gene>
    <name evidence="4" type="ORF">DMAD_01146</name>
</gene>
<dbReference type="AlphaFoldDB" id="A0AAU9G035"/>
<protein>
    <recommendedName>
        <fullName evidence="1">E3 ubiquitin-protein ligase PPP1R11</fullName>
    </recommendedName>
    <alternativeName>
        <fullName evidence="2">Protein phosphatase 1 regulatory subunit 11</fullName>
    </alternativeName>
</protein>
<dbReference type="PANTHER" id="PTHR20835:SF0">
    <property type="entry name" value="E3 UBIQUITIN-PROTEIN LIGASE PPP1R11"/>
    <property type="match status" value="1"/>
</dbReference>
<sequence length="262" mass="28653">MDPQENSELDRSNAEEPAPSMMIKIKPKVRIVENGSTEVPASSTSTIHGGSIFQSSTVMGGGTGTCSIGSATASASISSTINQTIASEPMPMPQPTPRLVLRRPDTTRRVSFHVDVVDNENMNRRKSKCCCIYHKPHPFGESSSETDDECEHCFGHPEVRAENRQRKMKAACGCGCRGGHTHSVATELVSEEQETSGSQPEVQHQQNTPEYPLKTQTSAQQTADDPDEEAQEMPAIVEEPRLFEFPEISAKQKQHNGEDTLS</sequence>
<evidence type="ECO:0000313" key="5">
    <source>
        <dbReference type="Proteomes" id="UP001500889"/>
    </source>
</evidence>
<feature type="compositionally biased region" description="Polar residues" evidence="3">
    <location>
        <begin position="195"/>
        <end position="223"/>
    </location>
</feature>
<dbReference type="GO" id="GO:0008157">
    <property type="term" value="F:protein phosphatase 1 binding"/>
    <property type="evidence" value="ECO:0007669"/>
    <property type="project" value="TreeGrafter"/>
</dbReference>
<keyword evidence="5" id="KW-1185">Reference proteome</keyword>